<evidence type="ECO:0000313" key="9">
    <source>
        <dbReference type="Proteomes" id="UP000199477"/>
    </source>
</evidence>
<feature type="compositionally biased region" description="Basic and acidic residues" evidence="6">
    <location>
        <begin position="87"/>
        <end position="99"/>
    </location>
</feature>
<reference evidence="9" key="1">
    <citation type="submission" date="2016-10" db="EMBL/GenBank/DDBJ databases">
        <authorList>
            <person name="Varghese N."/>
            <person name="Submissions S."/>
        </authorList>
    </citation>
    <scope>NUCLEOTIDE SEQUENCE [LARGE SCALE GENOMIC DNA]</scope>
    <source>
        <strain evidence="9">UNC178MFTsu3.1</strain>
    </source>
</reference>
<evidence type="ECO:0000313" key="8">
    <source>
        <dbReference type="EMBL" id="SFF29764.1"/>
    </source>
</evidence>
<dbReference type="STRING" id="500610.SAMN02799615_03038"/>
<dbReference type="CDD" id="cd16429">
    <property type="entry name" value="VirB10"/>
    <property type="match status" value="1"/>
</dbReference>
<feature type="compositionally biased region" description="Pro residues" evidence="6">
    <location>
        <begin position="105"/>
        <end position="117"/>
    </location>
</feature>
<feature type="region of interest" description="Disordered" evidence="6">
    <location>
        <begin position="87"/>
        <end position="148"/>
    </location>
</feature>
<keyword evidence="9" id="KW-1185">Reference proteome</keyword>
<protein>
    <submittedName>
        <fullName evidence="8">Type IV secretion system protein VirB10</fullName>
    </submittedName>
</protein>
<sequence>MSSNNPYEGSGQGAPQDNPQGSGEPLSSNPYHSNYQQQQSVPDLDANAPQLRSNDLKRMNRRALGFMGGILALLVVLAFWLVNGVTSRHDAPKKAREETVTVPDAPRPIPLPPPPPQRQAEPIQLTQAPLPPPNPMLPQPKREEGPRGPTLLERRMMVGNSAAQAVDSQGNPTAPANPYLPGMPGAGNPNQPQQAQGDPNRPDFGFNSLDKNANAQTMRNPDTLMQRGTYIRCVLETRIISDFPGFTTCIVTEPVYSFNGHKLLLPKGSKVLGKYQSVPRGPRIAVIWDRILTPNGIDVNMSSPGMDNLGSSGHPGQYDAHWPSRIGAALLISLLSDAFKYEAAEHGPRQTTVSNGVVTQSPFESNTAATIQMLANQAVREAANRQPTVTINQGTVLYVYVAKDVDFSSVVARL</sequence>
<name>A0A1I2HHY7_9GAMM</name>
<feature type="compositionally biased region" description="Polar residues" evidence="6">
    <location>
        <begin position="209"/>
        <end position="220"/>
    </location>
</feature>
<feature type="region of interest" description="Disordered" evidence="6">
    <location>
        <begin position="161"/>
        <end position="221"/>
    </location>
</feature>
<dbReference type="InterPro" id="IPR005498">
    <property type="entry name" value="T4SS_VirB10/TraB/TrbI"/>
</dbReference>
<evidence type="ECO:0000256" key="6">
    <source>
        <dbReference type="SAM" id="MobiDB-lite"/>
    </source>
</evidence>
<evidence type="ECO:0000256" key="5">
    <source>
        <dbReference type="ARBA" id="ARBA00023136"/>
    </source>
</evidence>
<feature type="region of interest" description="Disordered" evidence="6">
    <location>
        <begin position="1"/>
        <end position="40"/>
    </location>
</feature>
<keyword evidence="5 7" id="KW-0472">Membrane</keyword>
<dbReference type="EMBL" id="FONH01000012">
    <property type="protein sequence ID" value="SFF29764.1"/>
    <property type="molecule type" value="Genomic_DNA"/>
</dbReference>
<feature type="compositionally biased region" description="Low complexity" evidence="6">
    <location>
        <begin position="118"/>
        <end position="128"/>
    </location>
</feature>
<dbReference type="Proteomes" id="UP000199477">
    <property type="component" value="Unassembled WGS sequence"/>
</dbReference>
<proteinExistence type="inferred from homology"/>
<feature type="transmembrane region" description="Helical" evidence="7">
    <location>
        <begin position="63"/>
        <end position="82"/>
    </location>
</feature>
<dbReference type="Gene3D" id="2.40.128.260">
    <property type="entry name" value="Type IV secretion system, VirB10/TraB/TrbI"/>
    <property type="match status" value="1"/>
</dbReference>
<comment type="similarity">
    <text evidence="2">Belongs to the TrbI/VirB10 family.</text>
</comment>
<feature type="compositionally biased region" description="Polar residues" evidence="6">
    <location>
        <begin position="188"/>
        <end position="197"/>
    </location>
</feature>
<gene>
    <name evidence="8" type="ORF">SAMN02799615_03038</name>
</gene>
<evidence type="ECO:0000256" key="7">
    <source>
        <dbReference type="SAM" id="Phobius"/>
    </source>
</evidence>
<comment type="subcellular location">
    <subcellularLocation>
        <location evidence="1">Membrane</location>
        <topology evidence="1">Single-pass membrane protein</topology>
    </subcellularLocation>
</comment>
<feature type="compositionally biased region" description="Polar residues" evidence="6">
    <location>
        <begin position="161"/>
        <end position="174"/>
    </location>
</feature>
<evidence type="ECO:0000256" key="3">
    <source>
        <dbReference type="ARBA" id="ARBA00022692"/>
    </source>
</evidence>
<evidence type="ECO:0000256" key="4">
    <source>
        <dbReference type="ARBA" id="ARBA00022989"/>
    </source>
</evidence>
<dbReference type="AlphaFoldDB" id="A0A1I2HHY7"/>
<accession>A0A1I2HHY7</accession>
<evidence type="ECO:0000256" key="2">
    <source>
        <dbReference type="ARBA" id="ARBA00010265"/>
    </source>
</evidence>
<feature type="compositionally biased region" description="Pro residues" evidence="6">
    <location>
        <begin position="129"/>
        <end position="138"/>
    </location>
</feature>
<dbReference type="GO" id="GO:0016020">
    <property type="term" value="C:membrane"/>
    <property type="evidence" value="ECO:0007669"/>
    <property type="project" value="UniProtKB-SubCell"/>
</dbReference>
<dbReference type="RefSeq" id="WP_026633736.1">
    <property type="nucleotide sequence ID" value="NZ_FONH01000012.1"/>
</dbReference>
<dbReference type="Pfam" id="PF03743">
    <property type="entry name" value="TrbI"/>
    <property type="match status" value="1"/>
</dbReference>
<evidence type="ECO:0000256" key="1">
    <source>
        <dbReference type="ARBA" id="ARBA00004167"/>
    </source>
</evidence>
<keyword evidence="4 7" id="KW-1133">Transmembrane helix</keyword>
<dbReference type="InterPro" id="IPR042217">
    <property type="entry name" value="T4SS_VirB10/TrbI"/>
</dbReference>
<keyword evidence="3 7" id="KW-0812">Transmembrane</keyword>
<organism evidence="8 9">
    <name type="scientific">Dyella marensis</name>
    <dbReference type="NCBI Taxonomy" id="500610"/>
    <lineage>
        <taxon>Bacteria</taxon>
        <taxon>Pseudomonadati</taxon>
        <taxon>Pseudomonadota</taxon>
        <taxon>Gammaproteobacteria</taxon>
        <taxon>Lysobacterales</taxon>
        <taxon>Rhodanobacteraceae</taxon>
        <taxon>Dyella</taxon>
    </lineage>
</organism>